<protein>
    <submittedName>
        <fullName evidence="1">Uncharacterized protein</fullName>
    </submittedName>
</protein>
<evidence type="ECO:0000313" key="1">
    <source>
        <dbReference type="EMBL" id="OQE71143.1"/>
    </source>
</evidence>
<gene>
    <name evidence="1" type="ORF">PENNAL_c0111G10958</name>
</gene>
<dbReference type="AlphaFoldDB" id="A0A1V6X7K9"/>
<sequence length="182" mass="20118">MEEIADIVREIGRQQGKNALLMTCVSFIKKLRSILLATPGPLTKGELDQTCPNVLDHGKTRHVINARAFVKRLQRQLSETVNADCEVLGIHGSRGALLKVTLSSHGYTVPAKCTVPEFAEHFRHEAAVYARLRPIQGIYIPLYLGSIDLAHPYSYDGIATQGNESRFLNSQDERVALTDAPP</sequence>
<dbReference type="EMBL" id="MOOB01000111">
    <property type="protein sequence ID" value="OQE71143.1"/>
    <property type="molecule type" value="Genomic_DNA"/>
</dbReference>
<dbReference type="STRING" id="60175.A0A1V6X7K9"/>
<evidence type="ECO:0000313" key="2">
    <source>
        <dbReference type="Proteomes" id="UP000191691"/>
    </source>
</evidence>
<keyword evidence="2" id="KW-1185">Reference proteome</keyword>
<dbReference type="Proteomes" id="UP000191691">
    <property type="component" value="Unassembled WGS sequence"/>
</dbReference>
<name>A0A1V6X7K9_PENNA</name>
<reference evidence="2" key="1">
    <citation type="journal article" date="2017" name="Nat. Microbiol.">
        <title>Global analysis of biosynthetic gene clusters reveals vast potential of secondary metabolite production in Penicillium species.</title>
        <authorList>
            <person name="Nielsen J.C."/>
            <person name="Grijseels S."/>
            <person name="Prigent S."/>
            <person name="Ji B."/>
            <person name="Dainat J."/>
            <person name="Nielsen K.F."/>
            <person name="Frisvad J.C."/>
            <person name="Workman M."/>
            <person name="Nielsen J."/>
        </authorList>
    </citation>
    <scope>NUCLEOTIDE SEQUENCE [LARGE SCALE GENOMIC DNA]</scope>
    <source>
        <strain evidence="2">IBT 13039</strain>
    </source>
</reference>
<organism evidence="1 2">
    <name type="scientific">Penicillium nalgiovense</name>
    <dbReference type="NCBI Taxonomy" id="60175"/>
    <lineage>
        <taxon>Eukaryota</taxon>
        <taxon>Fungi</taxon>
        <taxon>Dikarya</taxon>
        <taxon>Ascomycota</taxon>
        <taxon>Pezizomycotina</taxon>
        <taxon>Eurotiomycetes</taxon>
        <taxon>Eurotiomycetidae</taxon>
        <taxon>Eurotiales</taxon>
        <taxon>Aspergillaceae</taxon>
        <taxon>Penicillium</taxon>
    </lineage>
</organism>
<accession>A0A1V6X7K9</accession>
<comment type="caution">
    <text evidence="1">The sequence shown here is derived from an EMBL/GenBank/DDBJ whole genome shotgun (WGS) entry which is preliminary data.</text>
</comment>
<proteinExistence type="predicted"/>